<dbReference type="EMBL" id="VOGC01000002">
    <property type="protein sequence ID" value="MQN00988.1"/>
    <property type="molecule type" value="Genomic_DNA"/>
</dbReference>
<comment type="caution">
    <text evidence="1">The sequence shown here is derived from an EMBL/GenBank/DDBJ whole genome shotgun (WGS) entry which is preliminary data.</text>
</comment>
<dbReference type="SUPFAM" id="SSF52540">
    <property type="entry name" value="P-loop containing nucleoside triphosphate hydrolases"/>
    <property type="match status" value="1"/>
</dbReference>
<keyword evidence="2" id="KW-1185">Reference proteome</keyword>
<name>A0A6N7IZ19_9FIRM</name>
<protein>
    <submittedName>
        <fullName evidence="1">Cytidylate kinase-like family protein</fullName>
    </submittedName>
</protein>
<dbReference type="AlphaFoldDB" id="A0A6N7IZ19"/>
<evidence type="ECO:0000313" key="1">
    <source>
        <dbReference type="EMBL" id="MQN00988.1"/>
    </source>
</evidence>
<evidence type="ECO:0000313" key="2">
    <source>
        <dbReference type="Proteomes" id="UP000460257"/>
    </source>
</evidence>
<reference evidence="1" key="1">
    <citation type="journal article" date="2020" name="Appl. Environ. Microbiol.">
        <title>Medium-Chain Fatty Acid Synthesis by 'Candidatus Weimeria bifida' gen. nov., sp. nov., and 'Candidatus Pseudoramibacter fermentans' sp. nov.</title>
        <authorList>
            <person name="Scarborough M.J."/>
            <person name="Myers K.S."/>
            <person name="Donohue T.J."/>
            <person name="Noguera D.R."/>
        </authorList>
    </citation>
    <scope>NUCLEOTIDE SEQUENCE</scope>
    <source>
        <strain evidence="1">LCO1.1</strain>
    </source>
</reference>
<dbReference type="Gene3D" id="3.40.50.300">
    <property type="entry name" value="P-loop containing nucleotide triphosphate hydrolases"/>
    <property type="match status" value="1"/>
</dbReference>
<proteinExistence type="predicted"/>
<organism evidence="1 2">
    <name type="scientific">Candidatus Weimeria bifida</name>
    <dbReference type="NCBI Taxonomy" id="2599074"/>
    <lineage>
        <taxon>Bacteria</taxon>
        <taxon>Bacillati</taxon>
        <taxon>Bacillota</taxon>
        <taxon>Clostridia</taxon>
        <taxon>Lachnospirales</taxon>
        <taxon>Lachnospiraceae</taxon>
        <taxon>Candidatus Weimeria</taxon>
    </lineage>
</organism>
<accession>A0A6N7IZ19</accession>
<dbReference type="Proteomes" id="UP000460257">
    <property type="component" value="Unassembled WGS sequence"/>
</dbReference>
<dbReference type="GO" id="GO:0016301">
    <property type="term" value="F:kinase activity"/>
    <property type="evidence" value="ECO:0007669"/>
    <property type="project" value="UniProtKB-KW"/>
</dbReference>
<sequence>MKHIVITIGCEYGAGGPQIGQMLAKALGIEYYDRDLVDSVVQRIGVDKDLVEKADQKKSVLYTFDTTLGPRYANLTNRVISAQFEVIHKFAEKSSCVIIGRSSDYILKDRNDVLNVFIYAPEEVRIKSVMSTQKVSRKKAEEIVSYNDEQNHARHKYITGTYRGDRKNRHILIDSSLLGWEKTAQYLLMLVEMLEEKGD</sequence>
<dbReference type="InterPro" id="IPR027417">
    <property type="entry name" value="P-loop_NTPase"/>
</dbReference>
<dbReference type="Pfam" id="PF13189">
    <property type="entry name" value="Cytidylate_kin2"/>
    <property type="match status" value="1"/>
</dbReference>
<gene>
    <name evidence="1" type="ORF">FRC54_03205</name>
</gene>